<dbReference type="InterPro" id="IPR012340">
    <property type="entry name" value="NA-bd_OB-fold"/>
</dbReference>
<dbReference type="Pfam" id="PF11967">
    <property type="entry name" value="RecO_N"/>
    <property type="match status" value="1"/>
</dbReference>
<dbReference type="STRING" id="35623.Aocu_05320"/>
<dbReference type="SUPFAM" id="SSF50249">
    <property type="entry name" value="Nucleic acid-binding proteins"/>
    <property type="match status" value="1"/>
</dbReference>
<dbReference type="KEGG" id="aoc:Aocu_05320"/>
<keyword evidence="6" id="KW-1185">Reference proteome</keyword>
<dbReference type="AlphaFoldDB" id="A0A061A9M7"/>
<keyword evidence="1" id="KW-0227">DNA damage</keyword>
<gene>
    <name evidence="5" type="primary">recO</name>
    <name evidence="5" type="ORF">Aocu_05320</name>
</gene>
<dbReference type="EMBL" id="LK028559">
    <property type="protein sequence ID" value="CDR30605.1"/>
    <property type="molecule type" value="Genomic_DNA"/>
</dbReference>
<evidence type="ECO:0000256" key="2">
    <source>
        <dbReference type="ARBA" id="ARBA00023172"/>
    </source>
</evidence>
<dbReference type="GO" id="GO:0006302">
    <property type="term" value="P:double-strand break repair"/>
    <property type="evidence" value="ECO:0007669"/>
    <property type="project" value="TreeGrafter"/>
</dbReference>
<feature type="domain" description="DNA replication/recombination mediator RecO N-terminal" evidence="4">
    <location>
        <begin position="2"/>
        <end position="73"/>
    </location>
</feature>
<evidence type="ECO:0000313" key="6">
    <source>
        <dbReference type="Proteomes" id="UP000032434"/>
    </source>
</evidence>
<dbReference type="Proteomes" id="UP000032434">
    <property type="component" value="Chromosome 1"/>
</dbReference>
<evidence type="ECO:0000259" key="4">
    <source>
        <dbReference type="Pfam" id="PF11967"/>
    </source>
</evidence>
<organism evidence="5 6">
    <name type="scientific">Acholeplasma oculi</name>
    <dbReference type="NCBI Taxonomy" id="35623"/>
    <lineage>
        <taxon>Bacteria</taxon>
        <taxon>Bacillati</taxon>
        <taxon>Mycoplasmatota</taxon>
        <taxon>Mollicutes</taxon>
        <taxon>Acholeplasmatales</taxon>
        <taxon>Acholeplasmataceae</taxon>
        <taxon>Acholeplasma</taxon>
    </lineage>
</organism>
<dbReference type="RefSeq" id="WP_045749136.1">
    <property type="nucleotide sequence ID" value="NZ_FUZK01000003.1"/>
</dbReference>
<dbReference type="InParanoid" id="A0A061A9M7"/>
<keyword evidence="3" id="KW-0234">DNA repair</keyword>
<evidence type="ECO:0000313" key="5">
    <source>
        <dbReference type="EMBL" id="CDR30605.1"/>
    </source>
</evidence>
<dbReference type="NCBIfam" id="TIGR00613">
    <property type="entry name" value="reco"/>
    <property type="match status" value="1"/>
</dbReference>
<dbReference type="InterPro" id="IPR003717">
    <property type="entry name" value="RecO"/>
</dbReference>
<dbReference type="PANTHER" id="PTHR33991">
    <property type="entry name" value="DNA REPAIR PROTEIN RECO"/>
    <property type="match status" value="1"/>
</dbReference>
<keyword evidence="2" id="KW-0233">DNA recombination</keyword>
<protein>
    <submittedName>
        <fullName evidence="5">DNA recombination and repair protein RecO</fullName>
    </submittedName>
</protein>
<dbReference type="InterPro" id="IPR022572">
    <property type="entry name" value="DNA_rep/recomb_RecO_N"/>
</dbReference>
<dbReference type="PATRIC" id="fig|35623.3.peg.533"/>
<dbReference type="HOGENOM" id="CLU_109227_0_0_14"/>
<sequence>MEGIIYKQHSYKENDRLIFLYTPRGKITLIAKGSQKVTSENRIIAQYLNQIEFKDQPSRDMFILQDALLINSFQAIKASYESTLNSSILFDFLQLVYDHEPHQEIYPLILNALTAYQKENVIAFGFKLLKFIGYPIDLKPTSKKVKGISIKLSRLVYDDEPEKSDISIELATHILKMTYLNYDQLETLSLEAYQHIKKFLYDYIEHHTDIKFTRK</sequence>
<dbReference type="Gene3D" id="2.40.50.140">
    <property type="entry name" value="Nucleic acid-binding proteins"/>
    <property type="match status" value="1"/>
</dbReference>
<proteinExistence type="predicted"/>
<evidence type="ECO:0000256" key="1">
    <source>
        <dbReference type="ARBA" id="ARBA00022763"/>
    </source>
</evidence>
<dbReference type="GO" id="GO:0006310">
    <property type="term" value="P:DNA recombination"/>
    <property type="evidence" value="ECO:0007669"/>
    <property type="project" value="UniProtKB-KW"/>
</dbReference>
<reference evidence="6" key="1">
    <citation type="submission" date="2014-05" db="EMBL/GenBank/DDBJ databases">
        <authorList>
            <person name="Kube M."/>
        </authorList>
    </citation>
    <scope>NUCLEOTIDE SEQUENCE [LARGE SCALE GENOMIC DNA]</scope>
</reference>
<dbReference type="PANTHER" id="PTHR33991:SF1">
    <property type="entry name" value="DNA REPAIR PROTEIN RECO"/>
    <property type="match status" value="1"/>
</dbReference>
<dbReference type="GO" id="GO:0043590">
    <property type="term" value="C:bacterial nucleoid"/>
    <property type="evidence" value="ECO:0007669"/>
    <property type="project" value="TreeGrafter"/>
</dbReference>
<name>A0A061A9M7_9MOLU</name>
<dbReference type="OrthoDB" id="384440at2"/>
<evidence type="ECO:0000256" key="3">
    <source>
        <dbReference type="ARBA" id="ARBA00023204"/>
    </source>
</evidence>
<accession>A0A061A9M7</accession>